<organism evidence="1 2">
    <name type="scientific">Aspergillus aculeatinus CBS 121060</name>
    <dbReference type="NCBI Taxonomy" id="1448322"/>
    <lineage>
        <taxon>Eukaryota</taxon>
        <taxon>Fungi</taxon>
        <taxon>Dikarya</taxon>
        <taxon>Ascomycota</taxon>
        <taxon>Pezizomycotina</taxon>
        <taxon>Eurotiomycetes</taxon>
        <taxon>Eurotiomycetidae</taxon>
        <taxon>Eurotiales</taxon>
        <taxon>Aspergillaceae</taxon>
        <taxon>Aspergillus</taxon>
        <taxon>Aspergillus subgen. Circumdati</taxon>
    </lineage>
</organism>
<evidence type="ECO:0000313" key="1">
    <source>
        <dbReference type="EMBL" id="RAH69348.1"/>
    </source>
</evidence>
<proteinExistence type="predicted"/>
<protein>
    <submittedName>
        <fullName evidence="1">Uncharacterized protein</fullName>
    </submittedName>
</protein>
<accession>A0ACD1H6D1</accession>
<keyword evidence="2" id="KW-1185">Reference proteome</keyword>
<evidence type="ECO:0000313" key="2">
    <source>
        <dbReference type="Proteomes" id="UP000249661"/>
    </source>
</evidence>
<sequence length="70" mass="7731">MHLNSVHQLPAPSTAPHEHILKRYPPPPNLGKPSSLGTHNPAETAAHPNRVNPSHPIQSPLQRRQRYGTP</sequence>
<dbReference type="Proteomes" id="UP000249661">
    <property type="component" value="Unassembled WGS sequence"/>
</dbReference>
<reference evidence="1" key="1">
    <citation type="submission" date="2018-02" db="EMBL/GenBank/DDBJ databases">
        <title>The genomes of Aspergillus section Nigri reveals drivers in fungal speciation.</title>
        <authorList>
            <consortium name="DOE Joint Genome Institute"/>
            <person name="Vesth T.C."/>
            <person name="Nybo J."/>
            <person name="Theobald S."/>
            <person name="Brandl J."/>
            <person name="Frisvad J.C."/>
            <person name="Nielsen K.F."/>
            <person name="Lyhne E.K."/>
            <person name="Kogle M.E."/>
            <person name="Kuo A."/>
            <person name="Riley R."/>
            <person name="Clum A."/>
            <person name="Nolan M."/>
            <person name="Lipzen A."/>
            <person name="Salamov A."/>
            <person name="Henrissat B."/>
            <person name="Wiebenga A."/>
            <person name="De vries R.P."/>
            <person name="Grigoriev I.V."/>
            <person name="Mortensen U.H."/>
            <person name="Andersen M.R."/>
            <person name="Baker S.E."/>
        </authorList>
    </citation>
    <scope>NUCLEOTIDE SEQUENCE</scope>
    <source>
        <strain evidence="1">CBS 121060</strain>
    </source>
</reference>
<name>A0ACD1H6D1_9EURO</name>
<dbReference type="EMBL" id="KZ824961">
    <property type="protein sequence ID" value="RAH69348.1"/>
    <property type="molecule type" value="Genomic_DNA"/>
</dbReference>
<gene>
    <name evidence="1" type="ORF">BO66DRAFT_392546</name>
</gene>